<reference evidence="7" key="2">
    <citation type="journal article" date="2015" name="Gigascience">
        <title>Reconstructing a comprehensive transcriptome assembly of a white-pupal translocated strain of the pest fruit fly Bactrocera cucurbitae.</title>
        <authorList>
            <person name="Sim S.B."/>
            <person name="Calla B."/>
            <person name="Hall B."/>
            <person name="DeRego T."/>
            <person name="Geib S.M."/>
        </authorList>
    </citation>
    <scope>NUCLEOTIDE SEQUENCE</scope>
</reference>
<evidence type="ECO:0000256" key="2">
    <source>
        <dbReference type="ARBA" id="ARBA00022692"/>
    </source>
</evidence>
<feature type="transmembrane region" description="Helical" evidence="5">
    <location>
        <begin position="377"/>
        <end position="396"/>
    </location>
</feature>
<gene>
    <name evidence="7" type="primary">SLC7A2_0</name>
    <name evidence="7" type="ORF">g.25786</name>
</gene>
<keyword evidence="3 5" id="KW-1133">Transmembrane helix</keyword>
<dbReference type="EMBL" id="GBXI01016462">
    <property type="protein sequence ID" value="JAC97829.1"/>
    <property type="molecule type" value="Transcribed_RNA"/>
</dbReference>
<dbReference type="FunFam" id="1.20.1740.10:FF:000010">
    <property type="entry name" value="probable cationic amino acid transporter"/>
    <property type="match status" value="1"/>
</dbReference>
<evidence type="ECO:0000256" key="1">
    <source>
        <dbReference type="ARBA" id="ARBA00004141"/>
    </source>
</evidence>
<evidence type="ECO:0000259" key="6">
    <source>
        <dbReference type="Pfam" id="PF13906"/>
    </source>
</evidence>
<feature type="transmembrane region" description="Helical" evidence="5">
    <location>
        <begin position="42"/>
        <end position="62"/>
    </location>
</feature>
<evidence type="ECO:0000256" key="5">
    <source>
        <dbReference type="SAM" id="Phobius"/>
    </source>
</evidence>
<organism evidence="7">
    <name type="scientific">Zeugodacus cucurbitae</name>
    <name type="common">Melon fruit fly</name>
    <name type="synonym">Bactrocera cucurbitae</name>
    <dbReference type="NCBI Taxonomy" id="28588"/>
    <lineage>
        <taxon>Eukaryota</taxon>
        <taxon>Metazoa</taxon>
        <taxon>Ecdysozoa</taxon>
        <taxon>Arthropoda</taxon>
        <taxon>Hexapoda</taxon>
        <taxon>Insecta</taxon>
        <taxon>Pterygota</taxon>
        <taxon>Neoptera</taxon>
        <taxon>Endopterygota</taxon>
        <taxon>Diptera</taxon>
        <taxon>Brachycera</taxon>
        <taxon>Muscomorpha</taxon>
        <taxon>Tephritoidea</taxon>
        <taxon>Tephritidae</taxon>
        <taxon>Zeugodacus</taxon>
        <taxon>Zeugodacus</taxon>
    </lineage>
</organism>
<evidence type="ECO:0000313" key="7">
    <source>
        <dbReference type="EMBL" id="JAC97829.1"/>
    </source>
</evidence>
<feature type="transmembrane region" description="Helical" evidence="5">
    <location>
        <begin position="472"/>
        <end position="491"/>
    </location>
</feature>
<feature type="transmembrane region" description="Helical" evidence="5">
    <location>
        <begin position="535"/>
        <end position="556"/>
    </location>
</feature>
<dbReference type="InterPro" id="IPR029485">
    <property type="entry name" value="CAT_C"/>
</dbReference>
<dbReference type="GO" id="GO:0061459">
    <property type="term" value="F:L-arginine transmembrane transporter activity"/>
    <property type="evidence" value="ECO:0007669"/>
    <property type="project" value="TreeGrafter"/>
</dbReference>
<comment type="subcellular location">
    <subcellularLocation>
        <location evidence="1">Membrane</location>
        <topology evidence="1">Multi-pass membrane protein</topology>
    </subcellularLocation>
</comment>
<proteinExistence type="predicted"/>
<reference evidence="7" key="1">
    <citation type="submission" date="2014-11" db="EMBL/GenBank/DDBJ databases">
        <authorList>
            <person name="Geib S."/>
        </authorList>
    </citation>
    <scope>NUCLEOTIDE SEQUENCE</scope>
</reference>
<feature type="transmembrane region" description="Helical" evidence="5">
    <location>
        <begin position="503"/>
        <end position="523"/>
    </location>
</feature>
<evidence type="ECO:0000256" key="4">
    <source>
        <dbReference type="ARBA" id="ARBA00023136"/>
    </source>
</evidence>
<keyword evidence="2 5" id="KW-0812">Transmembrane</keyword>
<feature type="transmembrane region" description="Helical" evidence="5">
    <location>
        <begin position="105"/>
        <end position="126"/>
    </location>
</feature>
<dbReference type="GO" id="GO:0097638">
    <property type="term" value="P:L-arginine import across plasma membrane"/>
    <property type="evidence" value="ECO:0007669"/>
    <property type="project" value="TreeGrafter"/>
</dbReference>
<feature type="transmembrane region" description="Helical" evidence="5">
    <location>
        <begin position="240"/>
        <end position="260"/>
    </location>
</feature>
<dbReference type="Pfam" id="PF13906">
    <property type="entry name" value="AA_permease_C"/>
    <property type="match status" value="1"/>
</dbReference>
<evidence type="ECO:0000256" key="3">
    <source>
        <dbReference type="ARBA" id="ARBA00022989"/>
    </source>
</evidence>
<dbReference type="GO" id="GO:0005886">
    <property type="term" value="C:plasma membrane"/>
    <property type="evidence" value="ECO:0007669"/>
    <property type="project" value="TreeGrafter"/>
</dbReference>
<dbReference type="GO" id="GO:0015189">
    <property type="term" value="F:L-lysine transmembrane transporter activity"/>
    <property type="evidence" value="ECO:0007669"/>
    <property type="project" value="TreeGrafter"/>
</dbReference>
<dbReference type="Gene3D" id="1.20.1740.10">
    <property type="entry name" value="Amino acid/polyamine transporter I"/>
    <property type="match status" value="1"/>
</dbReference>
<feature type="transmembrane region" description="Helical" evidence="5">
    <location>
        <begin position="402"/>
        <end position="423"/>
    </location>
</feature>
<dbReference type="AlphaFoldDB" id="A0A0A1WH76"/>
<dbReference type="InterPro" id="IPR002293">
    <property type="entry name" value="AA/rel_permease1"/>
</dbReference>
<sequence length="625" mass="68814">MEEFMESCGMPSLSISGAYHVLTRRKPMEDTTESKLAKVLSAFDLTALGIGSTLGVGVYVLAGEVSKVYAGPAVVISFLIAAIASIFAGLCYAEFGARVPKAGSAYIYSYVTIGEFMAFIIGWNLILEYAIGGASVVKGLSTYLDKLFNYAMRDYLTKNFAMNIEGLGDYPDFFALIVTVLFALAIAVGAKESSRLNNVFTFLNLSVVLFVIIAGLFKVSLSNWSIPKSEVPEGYGNGGFSPYGLTGIIRGAAVCFYGFIGFDCIATAGEEAKNPKKSIPFAVVTSLAMIFLAYFGVSTVLTMMLPYFEQDEQAPLPHVFSRYGWWVAEYLVTIGALCGLCASMMGAMFPLPRIVFAMASDGLLFKCMGEISQRFKTPFKGTLITGVLTGLLAAIFKLSQLVSIMSIGTLLAYSMVASCVLILRYDGDERRDGRAIGNGRSLTERAQTNCNLWRQLFNTNNVTLANRKSSSLVTLMITLYFSWCFVFSHFLQKVEIEPQNITPPYIVLLVITGLPLPLILFIISRQPHSSTQLAFKVPMVPWLPGLSIFINVYLMVRLDVMTWVRFGIWIAIGLIIYFSYGIRYSRQRKRESRLVHPEATENSESGLPLHNDYTEVPLIIMNNAS</sequence>
<feature type="domain" description="Cationic amino acid transporter C-terminal" evidence="6">
    <location>
        <begin position="535"/>
        <end position="585"/>
    </location>
</feature>
<dbReference type="PANTHER" id="PTHR43243">
    <property type="entry name" value="INNER MEMBRANE TRANSPORTER YGJI-RELATED"/>
    <property type="match status" value="1"/>
</dbReference>
<feature type="transmembrane region" description="Helical" evidence="5">
    <location>
        <begin position="173"/>
        <end position="190"/>
    </location>
</feature>
<feature type="transmembrane region" description="Helical" evidence="5">
    <location>
        <begin position="202"/>
        <end position="220"/>
    </location>
</feature>
<protein>
    <submittedName>
        <fullName evidence="7">Low affinity cationic amino acid transporter 2</fullName>
    </submittedName>
</protein>
<feature type="transmembrane region" description="Helical" evidence="5">
    <location>
        <begin position="281"/>
        <end position="308"/>
    </location>
</feature>
<dbReference type="PIRSF" id="PIRSF006060">
    <property type="entry name" value="AA_transporter"/>
    <property type="match status" value="1"/>
</dbReference>
<dbReference type="GO" id="GO:0000064">
    <property type="term" value="F:L-ornithine transmembrane transporter activity"/>
    <property type="evidence" value="ECO:0007669"/>
    <property type="project" value="TreeGrafter"/>
</dbReference>
<dbReference type="PANTHER" id="PTHR43243:SF103">
    <property type="entry name" value="LOW AFFINITY CATIONIC AMINO ACID TRANSPORTER 2-LIKE PROTEIN"/>
    <property type="match status" value="1"/>
</dbReference>
<dbReference type="Pfam" id="PF13520">
    <property type="entry name" value="AA_permease_2"/>
    <property type="match status" value="1"/>
</dbReference>
<keyword evidence="4 5" id="KW-0472">Membrane</keyword>
<feature type="transmembrane region" description="Helical" evidence="5">
    <location>
        <begin position="562"/>
        <end position="580"/>
    </location>
</feature>
<feature type="transmembrane region" description="Helical" evidence="5">
    <location>
        <begin position="68"/>
        <end position="93"/>
    </location>
</feature>
<feature type="transmembrane region" description="Helical" evidence="5">
    <location>
        <begin position="328"/>
        <end position="356"/>
    </location>
</feature>
<name>A0A0A1WH76_ZEUCU</name>
<accession>A0A0A1WH76</accession>